<evidence type="ECO:0000256" key="1">
    <source>
        <dbReference type="SAM" id="MobiDB-lite"/>
    </source>
</evidence>
<gene>
    <name evidence="2" type="ORF">CAZ10_09045</name>
</gene>
<evidence type="ECO:0000313" key="3">
    <source>
        <dbReference type="Proteomes" id="UP000194857"/>
    </source>
</evidence>
<dbReference type="Proteomes" id="UP000194857">
    <property type="component" value="Unassembled WGS sequence"/>
</dbReference>
<dbReference type="RefSeq" id="WP_065085853.1">
    <property type="nucleotide sequence ID" value="NZ_NFFZ01000004.1"/>
</dbReference>
<comment type="caution">
    <text evidence="2">The sequence shown here is derived from an EMBL/GenBank/DDBJ whole genome shotgun (WGS) entry which is preliminary data.</text>
</comment>
<name>A0A241XRL5_PSEAI</name>
<organism evidence="2 3">
    <name type="scientific">Pseudomonas aeruginosa</name>
    <dbReference type="NCBI Taxonomy" id="287"/>
    <lineage>
        <taxon>Bacteria</taxon>
        <taxon>Pseudomonadati</taxon>
        <taxon>Pseudomonadota</taxon>
        <taxon>Gammaproteobacteria</taxon>
        <taxon>Pseudomonadales</taxon>
        <taxon>Pseudomonadaceae</taxon>
        <taxon>Pseudomonas</taxon>
    </lineage>
</organism>
<sequence>MHAIVTDIQHSADQRLPKMSSPLQGTPLQLYWVGDSDIYAARSAEEAFELHIAHFGEEARKDFSAADVTQVDEVSLDSTYRYEDGKPAPSLREIRAHITEPGPVPLL</sequence>
<accession>A0A241XRL5</accession>
<evidence type="ECO:0000313" key="2">
    <source>
        <dbReference type="EMBL" id="OTI62985.1"/>
    </source>
</evidence>
<proteinExistence type="predicted"/>
<protein>
    <submittedName>
        <fullName evidence="2">Uncharacterized protein</fullName>
    </submittedName>
</protein>
<reference evidence="2 3" key="1">
    <citation type="submission" date="2017-05" db="EMBL/GenBank/DDBJ databases">
        <authorList>
            <person name="Song R."/>
            <person name="Chenine A.L."/>
            <person name="Ruprecht R.M."/>
        </authorList>
    </citation>
    <scope>NUCLEOTIDE SEQUENCE [LARGE SCALE GENOMIC DNA]</scope>
    <source>
        <strain evidence="2 3">S567_C10_BS</strain>
    </source>
</reference>
<dbReference type="EMBL" id="NFFZ01000004">
    <property type="protein sequence ID" value="OTI62985.1"/>
    <property type="molecule type" value="Genomic_DNA"/>
</dbReference>
<feature type="region of interest" description="Disordered" evidence="1">
    <location>
        <begin position="1"/>
        <end position="22"/>
    </location>
</feature>
<dbReference type="AlphaFoldDB" id="A0A241XRL5"/>